<comment type="caution">
    <text evidence="1">The sequence shown here is derived from an EMBL/GenBank/DDBJ whole genome shotgun (WGS) entry which is preliminary data.</text>
</comment>
<dbReference type="Proteomes" id="UP000078387">
    <property type="component" value="Unassembled WGS sequence"/>
</dbReference>
<dbReference type="EMBL" id="BDEQ01000001">
    <property type="protein sequence ID" value="GAT96241.1"/>
    <property type="molecule type" value="Genomic_DNA"/>
</dbReference>
<organism evidence="1 2">
    <name type="scientific">Entamoeba histolytica</name>
    <dbReference type="NCBI Taxonomy" id="5759"/>
    <lineage>
        <taxon>Eukaryota</taxon>
        <taxon>Amoebozoa</taxon>
        <taxon>Evosea</taxon>
        <taxon>Archamoebae</taxon>
        <taxon>Mastigamoebida</taxon>
        <taxon>Entamoebidae</taxon>
        <taxon>Entamoeba</taxon>
    </lineage>
</organism>
<dbReference type="VEuPathDB" id="AmoebaDB:EHI7A_043580"/>
<proteinExistence type="predicted"/>
<name>A0A5K1U2L7_ENTHI</name>
<dbReference type="OMA" id="FQICISS"/>
<protein>
    <submittedName>
        <fullName evidence="1">Uncharacterized protein</fullName>
    </submittedName>
</protein>
<evidence type="ECO:0000313" key="1">
    <source>
        <dbReference type="EMBL" id="GAT96241.1"/>
    </source>
</evidence>
<dbReference type="VEuPathDB" id="AmoebaDB:EHI_078550"/>
<sequence>MQIEGKIIQEYQTCISSLQNIDLLAQVKENISDGIQLFYLVYHKSPQMRCKAITLLNMFINLLWQKSSGIMIDGVDVELNIFDNIQLLECQNWCYTTLKLILLNPNKKVFSLYIIFITLLQFQLLNNYDQEDLQSYFSHFFPEETDETTQDNIPGYKSESL</sequence>
<gene>
    <name evidence="1" type="ORF">CL6EHI_078550</name>
</gene>
<reference evidence="1 2" key="1">
    <citation type="submission" date="2016-05" db="EMBL/GenBank/DDBJ databases">
        <title>First whole genome sequencing of Entamoeba histolytica HM1:IMSS-clone-6.</title>
        <authorList>
            <person name="Mukherjee Avik.K."/>
            <person name="Izumyama S."/>
            <person name="Nakada-Tsukui K."/>
            <person name="Nozaki T."/>
        </authorList>
    </citation>
    <scope>NUCLEOTIDE SEQUENCE [LARGE SCALE GENOMIC DNA]</scope>
    <source>
        <strain evidence="1 2">HM1:IMSS clone 6</strain>
    </source>
</reference>
<evidence type="ECO:0000313" key="2">
    <source>
        <dbReference type="Proteomes" id="UP000078387"/>
    </source>
</evidence>
<dbReference type="VEuPathDB" id="AmoebaDB:EHI8A_043640"/>
<dbReference type="AlphaFoldDB" id="A0A5K1U2L7"/>
<dbReference type="VEuPathDB" id="AmoebaDB:KM1_087300"/>
<accession>A0A5K1U2L7</accession>
<dbReference type="VEuPathDB" id="AmoebaDB:EHI5A_074540"/>